<organism evidence="1">
    <name type="scientific">marine sediment metagenome</name>
    <dbReference type="NCBI Taxonomy" id="412755"/>
    <lineage>
        <taxon>unclassified sequences</taxon>
        <taxon>metagenomes</taxon>
        <taxon>ecological metagenomes</taxon>
    </lineage>
</organism>
<feature type="non-terminal residue" evidence="1">
    <location>
        <position position="83"/>
    </location>
</feature>
<name>X1V4Y0_9ZZZZ</name>
<protein>
    <submittedName>
        <fullName evidence="1">Uncharacterized protein</fullName>
    </submittedName>
</protein>
<proteinExistence type="predicted"/>
<comment type="caution">
    <text evidence="1">The sequence shown here is derived from an EMBL/GenBank/DDBJ whole genome shotgun (WGS) entry which is preliminary data.</text>
</comment>
<reference evidence="1" key="1">
    <citation type="journal article" date="2014" name="Front. Microbiol.">
        <title>High frequency of phylogenetically diverse reductive dehalogenase-homologous genes in deep subseafloor sedimentary metagenomes.</title>
        <authorList>
            <person name="Kawai M."/>
            <person name="Futagami T."/>
            <person name="Toyoda A."/>
            <person name="Takaki Y."/>
            <person name="Nishi S."/>
            <person name="Hori S."/>
            <person name="Arai W."/>
            <person name="Tsubouchi T."/>
            <person name="Morono Y."/>
            <person name="Uchiyama I."/>
            <person name="Ito T."/>
            <person name="Fujiyama A."/>
            <person name="Inagaki F."/>
            <person name="Takami H."/>
        </authorList>
    </citation>
    <scope>NUCLEOTIDE SEQUENCE</scope>
    <source>
        <strain evidence="1">Expedition CK06-06</strain>
    </source>
</reference>
<evidence type="ECO:0000313" key="1">
    <source>
        <dbReference type="EMBL" id="GAI99664.1"/>
    </source>
</evidence>
<dbReference type="AlphaFoldDB" id="X1V4Y0"/>
<accession>X1V4Y0</accession>
<gene>
    <name evidence="1" type="ORF">S12H4_31659</name>
</gene>
<sequence>MTRMISMSYYTEFLREWPRDLDDIDCRLLTCQGEYFIGQNNLHEAIQSLIGAVQASTRPKSVVFLTDAISQLEECQRSQAEKV</sequence>
<dbReference type="EMBL" id="BARW01018497">
    <property type="protein sequence ID" value="GAI99664.1"/>
    <property type="molecule type" value="Genomic_DNA"/>
</dbReference>